<dbReference type="Pfam" id="PF00561">
    <property type="entry name" value="Abhydrolase_1"/>
    <property type="match status" value="1"/>
</dbReference>
<protein>
    <submittedName>
        <fullName evidence="2">Pimeloyl-ACP methyl ester carboxylesterase</fullName>
    </submittedName>
</protein>
<dbReference type="PANTHER" id="PTHR43798">
    <property type="entry name" value="MONOACYLGLYCEROL LIPASE"/>
    <property type="match status" value="1"/>
</dbReference>
<dbReference type="Gene3D" id="3.40.50.1820">
    <property type="entry name" value="alpha/beta hydrolase"/>
    <property type="match status" value="1"/>
</dbReference>
<comment type="caution">
    <text evidence="2">The sequence shown here is derived from an EMBL/GenBank/DDBJ whole genome shotgun (WGS) entry which is preliminary data.</text>
</comment>
<sequence>MSSDDVRGVQDGRRRQDRQVLFEGHAFRVISTTAVRPPGTPRFVLVHGVGTSHRYLARLHDELAVGADVVSVDLPGFGGQSRPFVMIGVEAMAAMLGRLLDTLGSAPSVLVGHSMGTQWVVELAAQRPELAQALVLIGPVTDRDRRSFLLQALALARDTAGETPGVNRRVFLDYLRCGPSWYLRQVRRMIDYPIEDRLTAVTAPVLVVRGGNDPIAAPTWSRLLRDRAVRGSLAVVPGHRHVVQHTAPRAVAGAVRAFLASPPA</sequence>
<evidence type="ECO:0000313" key="3">
    <source>
        <dbReference type="Proteomes" id="UP000190827"/>
    </source>
</evidence>
<dbReference type="Proteomes" id="UP000190827">
    <property type="component" value="Unassembled WGS sequence"/>
</dbReference>
<dbReference type="InterPro" id="IPR029058">
    <property type="entry name" value="AB_hydrolase_fold"/>
</dbReference>
<dbReference type="PRINTS" id="PR00111">
    <property type="entry name" value="ABHYDROLASE"/>
</dbReference>
<dbReference type="RefSeq" id="WP_079704441.1">
    <property type="nucleotide sequence ID" value="NZ_FUZO01000001.1"/>
</dbReference>
<gene>
    <name evidence="2" type="ORF">SAMN06295973_0353</name>
</gene>
<evidence type="ECO:0000259" key="1">
    <source>
        <dbReference type="Pfam" id="PF00561"/>
    </source>
</evidence>
<dbReference type="SUPFAM" id="SSF53474">
    <property type="entry name" value="alpha/beta-Hydrolases"/>
    <property type="match status" value="1"/>
</dbReference>
<feature type="domain" description="AB hydrolase-1" evidence="1">
    <location>
        <begin position="41"/>
        <end position="156"/>
    </location>
</feature>
<evidence type="ECO:0000313" key="2">
    <source>
        <dbReference type="EMBL" id="SKC38037.1"/>
    </source>
</evidence>
<accession>A0ABY1LGI1</accession>
<dbReference type="PANTHER" id="PTHR43798:SF33">
    <property type="entry name" value="HYDROLASE, PUTATIVE (AFU_ORTHOLOGUE AFUA_2G14860)-RELATED"/>
    <property type="match status" value="1"/>
</dbReference>
<keyword evidence="3" id="KW-1185">Reference proteome</keyword>
<dbReference type="InterPro" id="IPR000073">
    <property type="entry name" value="AB_hydrolase_1"/>
</dbReference>
<proteinExistence type="predicted"/>
<dbReference type="EMBL" id="FUZO01000001">
    <property type="protein sequence ID" value="SKC38037.1"/>
    <property type="molecule type" value="Genomic_DNA"/>
</dbReference>
<reference evidence="2 3" key="1">
    <citation type="submission" date="2017-02" db="EMBL/GenBank/DDBJ databases">
        <authorList>
            <person name="Varghese N."/>
            <person name="Submissions S."/>
        </authorList>
    </citation>
    <scope>NUCLEOTIDE SEQUENCE [LARGE SCALE GENOMIC DNA]</scope>
    <source>
        <strain evidence="2 3">VKM Ac-1787</strain>
    </source>
</reference>
<organism evidence="2 3">
    <name type="scientific">Plantibacter cousiniae</name>
    <name type="common">nom. nud.</name>
    <dbReference type="NCBI Taxonomy" id="199709"/>
    <lineage>
        <taxon>Bacteria</taxon>
        <taxon>Bacillati</taxon>
        <taxon>Actinomycetota</taxon>
        <taxon>Actinomycetes</taxon>
        <taxon>Micrococcales</taxon>
        <taxon>Microbacteriaceae</taxon>
        <taxon>Plantibacter</taxon>
    </lineage>
</organism>
<name>A0ABY1LGI1_9MICO</name>
<dbReference type="InterPro" id="IPR050266">
    <property type="entry name" value="AB_hydrolase_sf"/>
</dbReference>